<keyword evidence="2" id="KW-1185">Reference proteome</keyword>
<dbReference type="EMBL" id="JABFDY010000015">
    <property type="protein sequence ID" value="KAF7697068.1"/>
    <property type="molecule type" value="Genomic_DNA"/>
</dbReference>
<dbReference type="OrthoDB" id="9973968at2759"/>
<evidence type="ECO:0000313" key="2">
    <source>
        <dbReference type="Proteomes" id="UP000606274"/>
    </source>
</evidence>
<proteinExistence type="predicted"/>
<protein>
    <submittedName>
        <fullName evidence="1">Uncharacterized protein</fullName>
    </submittedName>
</protein>
<name>A0A8T0AWK1_SILME</name>
<reference evidence="1" key="1">
    <citation type="submission" date="2020-08" db="EMBL/GenBank/DDBJ databases">
        <title>Chromosome-level assembly of Southern catfish (Silurus meridionalis) provides insights into visual adaptation to the nocturnal and benthic lifestyles.</title>
        <authorList>
            <person name="Zhang Y."/>
            <person name="Wang D."/>
            <person name="Peng Z."/>
        </authorList>
    </citation>
    <scope>NUCLEOTIDE SEQUENCE</scope>
    <source>
        <strain evidence="1">SWU-2019-XX</strain>
        <tissue evidence="1">Muscle</tissue>
    </source>
</reference>
<evidence type="ECO:0000313" key="1">
    <source>
        <dbReference type="EMBL" id="KAF7697068.1"/>
    </source>
</evidence>
<accession>A0A8T0AWK1</accession>
<dbReference type="AlphaFoldDB" id="A0A8T0AWK1"/>
<organism evidence="1 2">
    <name type="scientific">Silurus meridionalis</name>
    <name type="common">Southern catfish</name>
    <name type="synonym">Silurus soldatovi meridionalis</name>
    <dbReference type="NCBI Taxonomy" id="175797"/>
    <lineage>
        <taxon>Eukaryota</taxon>
        <taxon>Metazoa</taxon>
        <taxon>Chordata</taxon>
        <taxon>Craniata</taxon>
        <taxon>Vertebrata</taxon>
        <taxon>Euteleostomi</taxon>
        <taxon>Actinopterygii</taxon>
        <taxon>Neopterygii</taxon>
        <taxon>Teleostei</taxon>
        <taxon>Ostariophysi</taxon>
        <taxon>Siluriformes</taxon>
        <taxon>Siluridae</taxon>
        <taxon>Silurus</taxon>
    </lineage>
</organism>
<gene>
    <name evidence="1" type="ORF">HF521_005486</name>
</gene>
<dbReference type="Proteomes" id="UP000606274">
    <property type="component" value="Unassembled WGS sequence"/>
</dbReference>
<sequence>MAAQKRPLTKMLCPLPPTGHNFRVGCLHLRNSQRIKPLQAFPQVGELPAVAGLLLYPDKREKMVTTSEIAFGPKPYSKTEPKKIRKCNLILEGDQSYITTNQEAFPPQALHGDPLLMVRKFPARRERTPTARYQTHYQQNFVLPQCIYGRRLQAIPHPDNLAINPALRADFKTVQMETYPGWDICLHSRPLPAHLKEQLSLKQKTPKLCTTTKLASGSTNSSVNSR</sequence>
<comment type="caution">
    <text evidence="1">The sequence shown here is derived from an EMBL/GenBank/DDBJ whole genome shotgun (WGS) entry which is preliminary data.</text>
</comment>